<proteinExistence type="predicted"/>
<evidence type="ECO:0000313" key="2">
    <source>
        <dbReference type="EMBL" id="GHO47224.1"/>
    </source>
</evidence>
<name>A0A8J3I8A6_9CHLR</name>
<dbReference type="EMBL" id="BNJF01000003">
    <property type="protein sequence ID" value="GHO47224.1"/>
    <property type="molecule type" value="Genomic_DNA"/>
</dbReference>
<accession>A0A8J3I8A6</accession>
<organism evidence="2 3">
    <name type="scientific">Ktedonospora formicarum</name>
    <dbReference type="NCBI Taxonomy" id="2778364"/>
    <lineage>
        <taxon>Bacteria</taxon>
        <taxon>Bacillati</taxon>
        <taxon>Chloroflexota</taxon>
        <taxon>Ktedonobacteria</taxon>
        <taxon>Ktedonobacterales</taxon>
        <taxon>Ktedonobacteraceae</taxon>
        <taxon>Ktedonospora</taxon>
    </lineage>
</organism>
<feature type="region of interest" description="Disordered" evidence="1">
    <location>
        <begin position="1"/>
        <end position="33"/>
    </location>
</feature>
<reference evidence="2" key="1">
    <citation type="submission" date="2020-10" db="EMBL/GenBank/DDBJ databases">
        <title>Taxonomic study of unclassified bacteria belonging to the class Ktedonobacteria.</title>
        <authorList>
            <person name="Yabe S."/>
            <person name="Wang C.M."/>
            <person name="Zheng Y."/>
            <person name="Sakai Y."/>
            <person name="Cavaletti L."/>
            <person name="Monciardini P."/>
            <person name="Donadio S."/>
        </authorList>
    </citation>
    <scope>NUCLEOTIDE SEQUENCE</scope>
    <source>
        <strain evidence="2">SOSP1-1</strain>
    </source>
</reference>
<sequence>MKQHRLQGEEAVHHHTQWREREQYRAAPTRKGTHLLDALENANDADQYQESTENEGCVHEWGGGTQTQAADGLADGRVGRDLRAPGGVSWAQEAKDDPSQGEQNRPSDGPEHKPPNCRWFGEIFTDQHWCGGIVDGML</sequence>
<feature type="compositionally biased region" description="Basic and acidic residues" evidence="1">
    <location>
        <begin position="1"/>
        <end position="24"/>
    </location>
</feature>
<protein>
    <submittedName>
        <fullName evidence="2">Uncharacterized protein</fullName>
    </submittedName>
</protein>
<keyword evidence="3" id="KW-1185">Reference proteome</keyword>
<dbReference type="Proteomes" id="UP000612362">
    <property type="component" value="Unassembled WGS sequence"/>
</dbReference>
<evidence type="ECO:0000256" key="1">
    <source>
        <dbReference type="SAM" id="MobiDB-lite"/>
    </source>
</evidence>
<gene>
    <name evidence="2" type="ORF">KSX_53870</name>
</gene>
<feature type="region of interest" description="Disordered" evidence="1">
    <location>
        <begin position="45"/>
        <end position="118"/>
    </location>
</feature>
<comment type="caution">
    <text evidence="2">The sequence shown here is derived from an EMBL/GenBank/DDBJ whole genome shotgun (WGS) entry which is preliminary data.</text>
</comment>
<evidence type="ECO:0000313" key="3">
    <source>
        <dbReference type="Proteomes" id="UP000612362"/>
    </source>
</evidence>
<dbReference type="AlphaFoldDB" id="A0A8J3I8A6"/>